<evidence type="ECO:0000313" key="2">
    <source>
        <dbReference type="EMBL" id="CAC5414062.1"/>
    </source>
</evidence>
<accession>A0A6J8E3A1</accession>
<keyword evidence="3" id="KW-1185">Reference proteome</keyword>
<gene>
    <name evidence="2" type="ORF">MCOR_46906</name>
</gene>
<reference evidence="2 3" key="1">
    <citation type="submission" date="2020-06" db="EMBL/GenBank/DDBJ databases">
        <authorList>
            <person name="Li R."/>
            <person name="Bekaert M."/>
        </authorList>
    </citation>
    <scope>NUCLEOTIDE SEQUENCE [LARGE SCALE GENOMIC DNA]</scope>
    <source>
        <strain evidence="3">wild</strain>
    </source>
</reference>
<sequence>MNMYKDSSKDDNFYPDSTEKLIGEEKVDVVVDLTSTDEGKKETHLRNTISWISRNKWTCGVAFLISCSIVTLVVSTYKLSDLSLEDKEISSMKKDIVQIKVQRKKFEDDITVLFVGHSRQNEDLDKSEKMLQNITVTFEELTKKINNLTTNFERQIKLHVDMTKKIDDVQTDKKKMFDEFKQKQINLKQNLNNMTKTQEGFRNDLTETRNGLQKDTEQTVKSLRIEFEPAINKLKADSRAIQDSHNKLRAIQQSLLETVSEIKNDMQT</sequence>
<dbReference type="AlphaFoldDB" id="A0A6J8E3A1"/>
<dbReference type="EMBL" id="CACVKT020008319">
    <property type="protein sequence ID" value="CAC5414062.1"/>
    <property type="molecule type" value="Genomic_DNA"/>
</dbReference>
<proteinExistence type="predicted"/>
<dbReference type="OrthoDB" id="10313698at2759"/>
<dbReference type="Proteomes" id="UP000507470">
    <property type="component" value="Unassembled WGS sequence"/>
</dbReference>
<name>A0A6J8E3A1_MYTCO</name>
<evidence type="ECO:0000313" key="3">
    <source>
        <dbReference type="Proteomes" id="UP000507470"/>
    </source>
</evidence>
<organism evidence="2 3">
    <name type="scientific">Mytilus coruscus</name>
    <name type="common">Sea mussel</name>
    <dbReference type="NCBI Taxonomy" id="42192"/>
    <lineage>
        <taxon>Eukaryota</taxon>
        <taxon>Metazoa</taxon>
        <taxon>Spiralia</taxon>
        <taxon>Lophotrochozoa</taxon>
        <taxon>Mollusca</taxon>
        <taxon>Bivalvia</taxon>
        <taxon>Autobranchia</taxon>
        <taxon>Pteriomorphia</taxon>
        <taxon>Mytilida</taxon>
        <taxon>Mytiloidea</taxon>
        <taxon>Mytilidae</taxon>
        <taxon>Mytilinae</taxon>
        <taxon>Mytilus</taxon>
    </lineage>
</organism>
<keyword evidence="1" id="KW-0175">Coiled coil</keyword>
<protein>
    <submittedName>
        <fullName evidence="2">Uncharacterized protein</fullName>
    </submittedName>
</protein>
<evidence type="ECO:0000256" key="1">
    <source>
        <dbReference type="SAM" id="Coils"/>
    </source>
</evidence>
<feature type="coiled-coil region" evidence="1">
    <location>
        <begin position="124"/>
        <end position="151"/>
    </location>
</feature>